<dbReference type="SMART" id="SM00382">
    <property type="entry name" value="AAA"/>
    <property type="match status" value="1"/>
</dbReference>
<evidence type="ECO:0000313" key="8">
    <source>
        <dbReference type="EMBL" id="VYU30491.1"/>
    </source>
</evidence>
<dbReference type="PANTHER" id="PTHR24220:SF86">
    <property type="entry name" value="ABC TRANSPORTER ABCH.1"/>
    <property type="match status" value="1"/>
</dbReference>
<dbReference type="InterPro" id="IPR003593">
    <property type="entry name" value="AAA+_ATPase"/>
</dbReference>
<dbReference type="GO" id="GO:0089705">
    <property type="term" value="P:protein localization to outer membrane"/>
    <property type="evidence" value="ECO:0007669"/>
    <property type="project" value="UniProtKB-ARBA"/>
</dbReference>
<keyword evidence="8" id="KW-0378">Hydrolase</keyword>
<keyword evidence="3" id="KW-0547">Nucleotide-binding</keyword>
<keyword evidence="2" id="KW-1003">Cell membrane</keyword>
<dbReference type="InterPro" id="IPR003439">
    <property type="entry name" value="ABC_transporter-like_ATP-bd"/>
</dbReference>
<protein>
    <submittedName>
        <fullName evidence="8">Lipoprotein-releasing system ATP-binding protein LolD</fullName>
        <ecNumber evidence="8">3.6.3.-</ecNumber>
    </submittedName>
</protein>
<accession>A0A6N3DVC4</accession>
<dbReference type="AlphaFoldDB" id="A0A6N3DVC4"/>
<proteinExistence type="predicted"/>
<evidence type="ECO:0000256" key="5">
    <source>
        <dbReference type="ARBA" id="ARBA00022967"/>
    </source>
</evidence>
<dbReference type="Pfam" id="PF00005">
    <property type="entry name" value="ABC_tran"/>
    <property type="match status" value="1"/>
</dbReference>
<evidence type="ECO:0000259" key="7">
    <source>
        <dbReference type="PROSITE" id="PS50893"/>
    </source>
</evidence>
<dbReference type="PROSITE" id="PS00211">
    <property type="entry name" value="ABC_TRANSPORTER_1"/>
    <property type="match status" value="1"/>
</dbReference>
<dbReference type="InterPro" id="IPR027417">
    <property type="entry name" value="P-loop_NTPase"/>
</dbReference>
<dbReference type="InterPro" id="IPR017911">
    <property type="entry name" value="MacB-like_ATP-bd"/>
</dbReference>
<keyword evidence="4 8" id="KW-0067">ATP-binding</keyword>
<keyword evidence="6" id="KW-0472">Membrane</keyword>
<evidence type="ECO:0000256" key="1">
    <source>
        <dbReference type="ARBA" id="ARBA00022448"/>
    </source>
</evidence>
<dbReference type="GO" id="GO:0005886">
    <property type="term" value="C:plasma membrane"/>
    <property type="evidence" value="ECO:0007669"/>
    <property type="project" value="TreeGrafter"/>
</dbReference>
<dbReference type="FunFam" id="3.40.50.300:FF:000230">
    <property type="entry name" value="Lipoprotein-releasing system ATP-binding protein LolD"/>
    <property type="match status" value="1"/>
</dbReference>
<dbReference type="EC" id="3.6.3.-" evidence="8"/>
<dbReference type="PROSITE" id="PS50893">
    <property type="entry name" value="ABC_TRANSPORTER_2"/>
    <property type="match status" value="1"/>
</dbReference>
<keyword evidence="5" id="KW-1278">Translocase</keyword>
<dbReference type="GO" id="GO:0022857">
    <property type="term" value="F:transmembrane transporter activity"/>
    <property type="evidence" value="ECO:0007669"/>
    <property type="project" value="TreeGrafter"/>
</dbReference>
<dbReference type="InterPro" id="IPR017871">
    <property type="entry name" value="ABC_transporter-like_CS"/>
</dbReference>
<name>A0A6N3DVC4_9BACT</name>
<keyword evidence="1" id="KW-0813">Transport</keyword>
<evidence type="ECO:0000256" key="3">
    <source>
        <dbReference type="ARBA" id="ARBA00022741"/>
    </source>
</evidence>
<organism evidence="8">
    <name type="scientific">Paraprevotella clara</name>
    <dbReference type="NCBI Taxonomy" id="454154"/>
    <lineage>
        <taxon>Bacteria</taxon>
        <taxon>Pseudomonadati</taxon>
        <taxon>Bacteroidota</taxon>
        <taxon>Bacteroidia</taxon>
        <taxon>Bacteroidales</taxon>
        <taxon>Prevotellaceae</taxon>
        <taxon>Paraprevotella</taxon>
    </lineage>
</organism>
<dbReference type="SUPFAM" id="SSF52540">
    <property type="entry name" value="P-loop containing nucleoside triphosphate hydrolases"/>
    <property type="match status" value="1"/>
</dbReference>
<gene>
    <name evidence="8" type="primary">lolD</name>
    <name evidence="8" type="ORF">PCLFYP37_02460</name>
</gene>
<dbReference type="InterPro" id="IPR015854">
    <property type="entry name" value="ABC_transpr_LolD-like"/>
</dbReference>
<evidence type="ECO:0000256" key="6">
    <source>
        <dbReference type="ARBA" id="ARBA00023136"/>
    </source>
</evidence>
<evidence type="ECO:0000256" key="4">
    <source>
        <dbReference type="ARBA" id="ARBA00022840"/>
    </source>
</evidence>
<dbReference type="PANTHER" id="PTHR24220">
    <property type="entry name" value="IMPORT ATP-BINDING PROTEIN"/>
    <property type="match status" value="1"/>
</dbReference>
<feature type="domain" description="ABC transporter" evidence="7">
    <location>
        <begin position="2"/>
        <end position="223"/>
    </location>
</feature>
<dbReference type="Gene3D" id="3.40.50.300">
    <property type="entry name" value="P-loop containing nucleotide triphosphate hydrolases"/>
    <property type="match status" value="1"/>
</dbReference>
<sequence length="223" mass="24688">MIEVRNIRKSFGSLEVLKGIDLDIRKGEVVSIVGPSGAGKTTLLQIMGTLDKPDSGSVRLDGVAMESLGRKEMADFRNRRIGFVFQFHQLLPEFTALENVMIPAYIGHASTSEAKARAQELLDFMGLSDRASHKPNELSGGEKQRVAVARALVNHPSVVFADEPSGSLDTKNKGELHQLFFDLRDRFGQTFVIVTHDDELARLTDRTIHMKDGLITDDKNITL</sequence>
<dbReference type="RefSeq" id="WP_287544891.1">
    <property type="nucleotide sequence ID" value="NZ_CACRUT010000015.1"/>
</dbReference>
<keyword evidence="8" id="KW-0449">Lipoprotein</keyword>
<dbReference type="GO" id="GO:0044874">
    <property type="term" value="P:lipoprotein localization to outer membrane"/>
    <property type="evidence" value="ECO:0007669"/>
    <property type="project" value="UniProtKB-ARBA"/>
</dbReference>
<evidence type="ECO:0000256" key="2">
    <source>
        <dbReference type="ARBA" id="ARBA00022475"/>
    </source>
</evidence>
<reference evidence="8" key="1">
    <citation type="submission" date="2019-11" db="EMBL/GenBank/DDBJ databases">
        <authorList>
            <person name="Feng L."/>
        </authorList>
    </citation>
    <scope>NUCLEOTIDE SEQUENCE</scope>
    <source>
        <strain evidence="8">PclaraLFYP37</strain>
    </source>
</reference>
<dbReference type="GO" id="GO:0016887">
    <property type="term" value="F:ATP hydrolysis activity"/>
    <property type="evidence" value="ECO:0007669"/>
    <property type="project" value="InterPro"/>
</dbReference>
<dbReference type="CDD" id="cd03255">
    <property type="entry name" value="ABC_MJ0796_LolCDE_FtsE"/>
    <property type="match status" value="1"/>
</dbReference>
<dbReference type="GO" id="GO:0005524">
    <property type="term" value="F:ATP binding"/>
    <property type="evidence" value="ECO:0007669"/>
    <property type="project" value="UniProtKB-KW"/>
</dbReference>
<dbReference type="EMBL" id="CACRUT010000015">
    <property type="protein sequence ID" value="VYU30491.1"/>
    <property type="molecule type" value="Genomic_DNA"/>
</dbReference>